<name>A0A1I0NCT0_9RHOB</name>
<accession>A0A1I0NCT0</accession>
<sequence>MTNDIKTSERTSAGFAPRDHAELTDTQITRRYFSKFEKITAHLARVAGQMEVEGKLTRDEVDVLARYLIKLGLSFKALANKYHMSDKAYGLGAATLTFDRRDSGFPVHAELLQMASDAAQAGTHLKGMASVEDLKSQMVSQIVGDLTVPKDLQYSLSQRLYYEELAKGDLFWPQMHPDVIWRRNKGEGRDVRRVYLAHWAVYDSEVNLPTIYLMELEDTGRTALPKDERRWPQVQSHLMAQSMAGLKLVTIATGFDKDFDDLHPKRLRRFHVGPMYSHTFTQQTGPLREVLAEAKSPPGEDWALAWTVEELKSQSVKEEKSGWFGTVEREIFALDPFAGSGSNIGATRMERAIIMPARPFQVLAEKNPAGFHDVRKFVVSPGGRVLSYR</sequence>
<evidence type="ECO:0000313" key="1">
    <source>
        <dbReference type="EMBL" id="SEV99068.1"/>
    </source>
</evidence>
<proteinExistence type="predicted"/>
<dbReference type="Proteomes" id="UP000199650">
    <property type="component" value="Unassembled WGS sequence"/>
</dbReference>
<gene>
    <name evidence="1" type="ORF">SAMN05444851_0729</name>
</gene>
<organism evidence="1 2">
    <name type="scientific">Aliiroseovarius sediminilitoris</name>
    <dbReference type="NCBI Taxonomy" id="1173584"/>
    <lineage>
        <taxon>Bacteria</taxon>
        <taxon>Pseudomonadati</taxon>
        <taxon>Pseudomonadota</taxon>
        <taxon>Alphaproteobacteria</taxon>
        <taxon>Rhodobacterales</taxon>
        <taxon>Paracoccaceae</taxon>
        <taxon>Aliiroseovarius</taxon>
    </lineage>
</organism>
<dbReference type="EMBL" id="FOJB01000001">
    <property type="protein sequence ID" value="SEV99068.1"/>
    <property type="molecule type" value="Genomic_DNA"/>
</dbReference>
<dbReference type="AlphaFoldDB" id="A0A1I0NCT0"/>
<dbReference type="OrthoDB" id="6140227at2"/>
<keyword evidence="2" id="KW-1185">Reference proteome</keyword>
<evidence type="ECO:0000313" key="2">
    <source>
        <dbReference type="Proteomes" id="UP000199650"/>
    </source>
</evidence>
<dbReference type="STRING" id="1173584.SAMN05444851_0729"/>
<protein>
    <submittedName>
        <fullName evidence="1">Uncharacterized protein</fullName>
    </submittedName>
</protein>
<dbReference type="RefSeq" id="WP_091428330.1">
    <property type="nucleotide sequence ID" value="NZ_FOJB01000001.1"/>
</dbReference>
<reference evidence="1 2" key="1">
    <citation type="submission" date="2016-10" db="EMBL/GenBank/DDBJ databases">
        <authorList>
            <person name="de Groot N.N."/>
        </authorList>
    </citation>
    <scope>NUCLEOTIDE SEQUENCE [LARGE SCALE GENOMIC DNA]</scope>
    <source>
        <strain evidence="1 2">DSM 29439</strain>
    </source>
</reference>